<dbReference type="Gene3D" id="1.20.1250.10">
    <property type="match status" value="1"/>
</dbReference>
<accession>A0A667ZYK2</accession>
<reference evidence="1" key="2">
    <citation type="submission" date="2025-08" db="UniProtKB">
        <authorList>
            <consortium name="Ensembl"/>
        </authorList>
    </citation>
    <scope>IDENTIFICATION</scope>
</reference>
<reference evidence="1" key="3">
    <citation type="submission" date="2025-09" db="UniProtKB">
        <authorList>
            <consortium name="Ensembl"/>
        </authorList>
    </citation>
    <scope>IDENTIFICATION</scope>
</reference>
<dbReference type="AlphaFoldDB" id="A0A667ZYK2"/>
<dbReference type="GeneTree" id="ENSGT00530000066614"/>
<dbReference type="Proteomes" id="UP000472263">
    <property type="component" value="Chromosome 6"/>
</dbReference>
<organism evidence="1 2">
    <name type="scientific">Myripristis murdjan</name>
    <name type="common">pinecone soldierfish</name>
    <dbReference type="NCBI Taxonomy" id="586833"/>
    <lineage>
        <taxon>Eukaryota</taxon>
        <taxon>Metazoa</taxon>
        <taxon>Chordata</taxon>
        <taxon>Craniata</taxon>
        <taxon>Vertebrata</taxon>
        <taxon>Euteleostomi</taxon>
        <taxon>Actinopterygii</taxon>
        <taxon>Neopterygii</taxon>
        <taxon>Teleostei</taxon>
        <taxon>Neoteleostei</taxon>
        <taxon>Acanthomorphata</taxon>
        <taxon>Holocentriformes</taxon>
        <taxon>Holocentridae</taxon>
        <taxon>Myripristis</taxon>
    </lineage>
</organism>
<reference evidence="1" key="1">
    <citation type="submission" date="2019-06" db="EMBL/GenBank/DDBJ databases">
        <authorList>
            <consortium name="Wellcome Sanger Institute Data Sharing"/>
        </authorList>
    </citation>
    <scope>NUCLEOTIDE SEQUENCE [LARGE SCALE GENOMIC DNA]</scope>
</reference>
<evidence type="ECO:0000313" key="2">
    <source>
        <dbReference type="Proteomes" id="UP000472263"/>
    </source>
</evidence>
<dbReference type="InterPro" id="IPR009079">
    <property type="entry name" value="4_helix_cytokine-like_core"/>
</dbReference>
<dbReference type="InParanoid" id="A0A667ZYK2"/>
<protein>
    <recommendedName>
        <fullName evidence="3">Leptin</fullName>
    </recommendedName>
</protein>
<dbReference type="SUPFAM" id="SSF47266">
    <property type="entry name" value="4-helical cytokines"/>
    <property type="match status" value="1"/>
</dbReference>
<keyword evidence="2" id="KW-1185">Reference proteome</keyword>
<name>A0A667ZYK2_9TELE</name>
<dbReference type="Ensembl" id="ENSMMDT00005038760.1">
    <property type="protein sequence ID" value="ENSMMDP00005037961.1"/>
    <property type="gene ID" value="ENSMMDG00005017696.1"/>
</dbReference>
<evidence type="ECO:0008006" key="3">
    <source>
        <dbReference type="Google" id="ProtNLM"/>
    </source>
</evidence>
<sequence>MHYVISKHILCLSSRNTSIFSAGTAAPLPGDIVTMRSKIKLNAEQLVYKIERDFQVPMGLTLSPPTDNVDGLYSIVMVLEGYESLLSDTLDGLPQLKQEVSSLRGYLDHWKQGLCTEQRPKPPVQGRLAELQSRKEYIHTVSIEAVMGLKEFLNQLLKNLDRLETC</sequence>
<proteinExistence type="predicted"/>
<evidence type="ECO:0000313" key="1">
    <source>
        <dbReference type="Ensembl" id="ENSMMDP00005037961.1"/>
    </source>
</evidence>